<dbReference type="Pfam" id="PF24137">
    <property type="entry name" value="DA_N"/>
    <property type="match status" value="1"/>
</dbReference>
<dbReference type="InterPro" id="IPR056402">
    <property type="entry name" value="DA_N"/>
</dbReference>
<name>A0AAD6D7J3_9EURO</name>
<keyword evidence="1" id="KW-0732">Signal</keyword>
<dbReference type="Proteomes" id="UP001220324">
    <property type="component" value="Unassembled WGS sequence"/>
</dbReference>
<feature type="signal peptide" evidence="1">
    <location>
        <begin position="1"/>
        <end position="24"/>
    </location>
</feature>
<evidence type="ECO:0000313" key="4">
    <source>
        <dbReference type="EMBL" id="KAJ5557271.1"/>
    </source>
</evidence>
<sequence>MYQRLLKQVLTGLISLTLLTQTHAIPPHPHANFLPKPNLHPPCEKETTYKIPSKIQTGTATARFNIASPNGTLSETSILTLDSPQISKVTSTSFDWWYFDAVSTTTPAESLTIILFSSAASAFPWLDSSESSVLIAYLWAAFANGSVFQEYVPAKLAVVEEGLTGKGSGAWDGSGFQWVAGDEDSMYSVVVASEEMGVYGKFTLSSNWSDLPFTESVQSWYWGHGRFGDYSIVWFSAIAMDNITYTSSYVARDDQVLVSSFEAHLGEEGWLKVNVSIATLVTGDGEYYMRWSGELVGSVVDAEGTVTDAGSGVAVFEQFALIE</sequence>
<feature type="chain" id="PRO_5042253213" evidence="1">
    <location>
        <begin position="25"/>
        <end position="323"/>
    </location>
</feature>
<keyword evidence="5" id="KW-1185">Reference proteome</keyword>
<comment type="caution">
    <text evidence="4">The sequence shown here is derived from an EMBL/GenBank/DDBJ whole genome shotgun (WGS) entry which is preliminary data.</text>
</comment>
<dbReference type="Pfam" id="PF25581">
    <property type="entry name" value="AsqO_C"/>
    <property type="match status" value="1"/>
</dbReference>
<dbReference type="AlphaFoldDB" id="A0AAD6D7J3"/>
<gene>
    <name evidence="4" type="ORF">N7494_001186</name>
</gene>
<dbReference type="SUPFAM" id="SSF159245">
    <property type="entry name" value="AttH-like"/>
    <property type="match status" value="1"/>
</dbReference>
<organism evidence="4 5">
    <name type="scientific">Penicillium frequentans</name>
    <dbReference type="NCBI Taxonomy" id="3151616"/>
    <lineage>
        <taxon>Eukaryota</taxon>
        <taxon>Fungi</taxon>
        <taxon>Dikarya</taxon>
        <taxon>Ascomycota</taxon>
        <taxon>Pezizomycotina</taxon>
        <taxon>Eurotiomycetes</taxon>
        <taxon>Eurotiomycetidae</taxon>
        <taxon>Eurotiales</taxon>
        <taxon>Aspergillaceae</taxon>
        <taxon>Penicillium</taxon>
    </lineage>
</organism>
<proteinExistence type="predicted"/>
<feature type="domain" description="AsqO/PenF-like C-terminal" evidence="3">
    <location>
        <begin position="215"/>
        <end position="262"/>
    </location>
</feature>
<evidence type="ECO:0000259" key="2">
    <source>
        <dbReference type="Pfam" id="PF24137"/>
    </source>
</evidence>
<reference evidence="4 5" key="1">
    <citation type="journal article" date="2023" name="IMA Fungus">
        <title>Comparative genomic study of the Penicillium genus elucidates a diverse pangenome and 15 lateral gene transfer events.</title>
        <authorList>
            <person name="Petersen C."/>
            <person name="Sorensen T."/>
            <person name="Nielsen M.R."/>
            <person name="Sondergaard T.E."/>
            <person name="Sorensen J.L."/>
            <person name="Fitzpatrick D.A."/>
            <person name="Frisvad J.C."/>
            <person name="Nielsen K.L."/>
        </authorList>
    </citation>
    <scope>NUCLEOTIDE SEQUENCE [LARGE SCALE GENOMIC DNA]</scope>
    <source>
        <strain evidence="4 5">IBT 35679</strain>
    </source>
</reference>
<dbReference type="EMBL" id="JAQIZZ010000001">
    <property type="protein sequence ID" value="KAJ5557271.1"/>
    <property type="molecule type" value="Genomic_DNA"/>
</dbReference>
<evidence type="ECO:0000259" key="3">
    <source>
        <dbReference type="Pfam" id="PF25581"/>
    </source>
</evidence>
<protein>
    <submittedName>
        <fullName evidence="4">Uncharacterized protein</fullName>
    </submittedName>
</protein>
<evidence type="ECO:0000256" key="1">
    <source>
        <dbReference type="SAM" id="SignalP"/>
    </source>
</evidence>
<accession>A0AAD6D7J3</accession>
<feature type="domain" description="Diels-Alderase N-terminal" evidence="2">
    <location>
        <begin position="86"/>
        <end position="212"/>
    </location>
</feature>
<dbReference type="InterPro" id="IPR057722">
    <property type="entry name" value="AsqO/PenF-like_C"/>
</dbReference>
<evidence type="ECO:0000313" key="5">
    <source>
        <dbReference type="Proteomes" id="UP001220324"/>
    </source>
</evidence>